<dbReference type="Proteomes" id="UP000664915">
    <property type="component" value="Segment"/>
</dbReference>
<reference evidence="1" key="1">
    <citation type="submission" date="2020-09" db="EMBL/GenBank/DDBJ databases">
        <authorList>
            <person name="Zhang D."/>
            <person name="Hatherill J.R."/>
            <person name="Ramirez J.F."/>
            <person name="Edinger B."/>
            <person name="Balarin R."/>
            <person name="Sullivan A."/>
            <person name="Humpal K.M."/>
            <person name="Guseva A."/>
            <person name="Butela K.A."/>
            <person name="Garlena R.A."/>
            <person name="Russell D.A."/>
            <person name="Pope W.H."/>
            <person name="Jacobs-Sera D."/>
            <person name="Hatfull G.F."/>
        </authorList>
    </citation>
    <scope>NUCLEOTIDE SEQUENCE</scope>
</reference>
<dbReference type="EMBL" id="MW015081">
    <property type="protein sequence ID" value="QPX48180.1"/>
    <property type="molecule type" value="Genomic_DNA"/>
</dbReference>
<protein>
    <submittedName>
        <fullName evidence="1">Uncharacterized protein</fullName>
    </submittedName>
</protein>
<evidence type="ECO:0000313" key="1">
    <source>
        <dbReference type="EMBL" id="QPX48180.1"/>
    </source>
</evidence>
<dbReference type="InterPro" id="IPR055667">
    <property type="entry name" value="DUF7243"/>
</dbReference>
<evidence type="ECO:0000313" key="2">
    <source>
        <dbReference type="Proteomes" id="UP000664915"/>
    </source>
</evidence>
<accession>A0A879R404</accession>
<organism evidence="1 2">
    <name type="scientific">Synechococcus phage S-SRM01</name>
    <dbReference type="NCBI Taxonomy" id="2781608"/>
    <lineage>
        <taxon>Viruses</taxon>
        <taxon>Duplodnaviria</taxon>
        <taxon>Heunggongvirae</taxon>
        <taxon>Uroviricota</taxon>
        <taxon>Caudoviricetes</taxon>
        <taxon>Pantevenvirales</taxon>
        <taxon>Kyanoviridae</taxon>
        <taxon>Serangoonvirus</taxon>
        <taxon>Serangoonvirus essarone</taxon>
    </lineage>
</organism>
<proteinExistence type="predicted"/>
<name>A0A879R404_9CAUD</name>
<dbReference type="Pfam" id="PF23891">
    <property type="entry name" value="DUF7243"/>
    <property type="match status" value="1"/>
</dbReference>
<dbReference type="KEGG" id="vg:77946385"/>
<keyword evidence="2" id="KW-1185">Reference proteome</keyword>
<dbReference type="GeneID" id="77946385"/>
<dbReference type="RefSeq" id="YP_010670190.1">
    <property type="nucleotide sequence ID" value="NC_070963.1"/>
</dbReference>
<sequence>MAIKVVQNVNRISPTVSVAATSNPIALKSGYIRVAAGLTAVYVETGGNPVATTNSFYISPYANEVLKERIAKQQIIGITTGTSTVITFNNNAGNPFLVGDYVTIENAQPSGINTVHQLVTATTDGTVTIAANTSAVVGVITATGSTLSRSVKVSALADSNSTNLSITEVVQLVSE</sequence>